<evidence type="ECO:0000256" key="3">
    <source>
        <dbReference type="ARBA" id="ARBA00022449"/>
    </source>
</evidence>
<dbReference type="AlphaFoldDB" id="A0A0B0EF31"/>
<evidence type="ECO:0000256" key="1">
    <source>
        <dbReference type="ARBA" id="ARBA00004651"/>
    </source>
</evidence>
<keyword evidence="5 9" id="KW-0812">Transmembrane</keyword>
<proteinExistence type="predicted"/>
<keyword evidence="6 10" id="KW-1133">Transmembrane helix</keyword>
<accession>A0A0B0EF31</accession>
<dbReference type="InterPro" id="IPR046806">
    <property type="entry name" value="MrpA_C/MbhE"/>
</dbReference>
<feature type="transmembrane region" description="Helical" evidence="10">
    <location>
        <begin position="624"/>
        <end position="642"/>
    </location>
</feature>
<dbReference type="GO" id="GO:0005886">
    <property type="term" value="C:plasma membrane"/>
    <property type="evidence" value="ECO:0007669"/>
    <property type="project" value="UniProtKB-SubCell"/>
</dbReference>
<evidence type="ECO:0000259" key="11">
    <source>
        <dbReference type="Pfam" id="PF00361"/>
    </source>
</evidence>
<feature type="transmembrane region" description="Helical" evidence="10">
    <location>
        <begin position="406"/>
        <end position="428"/>
    </location>
</feature>
<feature type="transmembrane region" description="Helical" evidence="10">
    <location>
        <begin position="496"/>
        <end position="517"/>
    </location>
</feature>
<evidence type="ECO:0000256" key="10">
    <source>
        <dbReference type="SAM" id="Phobius"/>
    </source>
</evidence>
<dbReference type="PANTHER" id="PTHR43373">
    <property type="entry name" value="NA(+)/H(+) ANTIPORTER SUBUNIT"/>
    <property type="match status" value="1"/>
</dbReference>
<evidence type="ECO:0000256" key="2">
    <source>
        <dbReference type="ARBA" id="ARBA00022448"/>
    </source>
</evidence>
<dbReference type="Proteomes" id="UP000030652">
    <property type="component" value="Unassembled WGS sequence"/>
</dbReference>
<organism evidence="15 16">
    <name type="scientific">Candidatus Scalindua brodae</name>
    <dbReference type="NCBI Taxonomy" id="237368"/>
    <lineage>
        <taxon>Bacteria</taxon>
        <taxon>Pseudomonadati</taxon>
        <taxon>Planctomycetota</taxon>
        <taxon>Candidatus Brocadiia</taxon>
        <taxon>Candidatus Brocadiales</taxon>
        <taxon>Candidatus Scalinduaceae</taxon>
        <taxon>Candidatus Scalindua</taxon>
    </lineage>
</organism>
<evidence type="ECO:0000259" key="13">
    <source>
        <dbReference type="Pfam" id="PF13244"/>
    </source>
</evidence>
<dbReference type="InterPro" id="IPR001750">
    <property type="entry name" value="ND/Mrp_TM"/>
</dbReference>
<feature type="transmembrane region" description="Helical" evidence="10">
    <location>
        <begin position="565"/>
        <end position="585"/>
    </location>
</feature>
<feature type="transmembrane region" description="Helical" evidence="10">
    <location>
        <begin position="6"/>
        <end position="23"/>
    </location>
</feature>
<dbReference type="Pfam" id="PF20501">
    <property type="entry name" value="MbhE"/>
    <property type="match status" value="1"/>
</dbReference>
<sequence length="760" mass="80950">MGIITSILSGFALAFIAPVLYRFGRGATGWIVAMLPLGLAAYFSSLIPQVCSGEVITESFRWIPSLGINLSFYLDGLSLLFALLISSIGALILIYAGRYLSGHPCLGRFYLYILMFMASMLGVVLADNLITLFVFWELTSLSSYFLIGFEHDRHESRAAALQALLVTGIGGLALLAGFILLGQTGESLELSNLLNSGDAIRNHQLYTPILLLVLAGAFTKSAQVPFHFWLPSAMEAPTPVSAYLHSATMVKAGIYLLARLSPVLGGTDLWLYSLTTAGAATMVVGAYMAIQQSNLKLILAYSTVSVLGILTMLLGLGTELAIKAAMVFLVGHVLYKAALFLVAGAVDHETGTRDVNRLGGLWRAMPITAIAAGLAALSMSGLPPFFGFIGKELFYEAGLTVQSAAHLLTGVSMLTGMLLFVAAGMAGIRPFIGRQYILHKKPHEPPVSLWLGPVLLAGSGLACGVAPGLVDTSLVAPAVSAIIGHPVPVKLALWHGLNPALVIGTITVAGGLGLFAVRSRLIKVLSPLSNVVVLSPTYLYKRSLDGLMAIASLQARIIQSGYQRYYLLIIFTVTAALVLYTLISLGGLHGPVNLSNIQFYEAGLAALILMGALLSILTNSRFTAVAALGVVGYSVALIYIIYGAPDLATTQILIETLTVILFVLVVYHLPIFSKFSSVAARIRDALISLFAGGTMTALVLKATNVQFHPTISSYFAENSVPLAHGRNIVNVILVDFRALIHWGKLLYLLLPALVFMHCLS</sequence>
<dbReference type="Pfam" id="PF13244">
    <property type="entry name" value="MbhD"/>
    <property type="match status" value="1"/>
</dbReference>
<dbReference type="InterPro" id="IPR025383">
    <property type="entry name" value="MrpA_C/MbhD"/>
</dbReference>
<feature type="transmembrane region" description="Helical" evidence="10">
    <location>
        <begin position="70"/>
        <end position="97"/>
    </location>
</feature>
<feature type="transmembrane region" description="Helical" evidence="10">
    <location>
        <begin position="682"/>
        <end position="700"/>
    </location>
</feature>
<feature type="domain" description="MrpA C-terminal/MbhD" evidence="13">
    <location>
        <begin position="606"/>
        <end position="670"/>
    </location>
</feature>
<evidence type="ECO:0000256" key="8">
    <source>
        <dbReference type="ARBA" id="ARBA00023136"/>
    </source>
</evidence>
<protein>
    <submittedName>
        <fullName evidence="15">NAD(P)H:quinone oxidoreductase chain 5</fullName>
    </submittedName>
</protein>
<keyword evidence="2" id="KW-0813">Transport</keyword>
<feature type="transmembrane region" description="Helical" evidence="10">
    <location>
        <begin position="648"/>
        <end position="670"/>
    </location>
</feature>
<feature type="transmembrane region" description="Helical" evidence="10">
    <location>
        <begin position="109"/>
        <end position="126"/>
    </location>
</feature>
<feature type="transmembrane region" description="Helical" evidence="10">
    <location>
        <begin position="270"/>
        <end position="290"/>
    </location>
</feature>
<dbReference type="Pfam" id="PF00361">
    <property type="entry name" value="Proton_antipo_M"/>
    <property type="match status" value="1"/>
</dbReference>
<evidence type="ECO:0000256" key="4">
    <source>
        <dbReference type="ARBA" id="ARBA00022475"/>
    </source>
</evidence>
<dbReference type="Pfam" id="PF00662">
    <property type="entry name" value="Proton_antipo_N"/>
    <property type="match status" value="1"/>
</dbReference>
<evidence type="ECO:0000259" key="14">
    <source>
        <dbReference type="Pfam" id="PF20501"/>
    </source>
</evidence>
<feature type="transmembrane region" description="Helical" evidence="10">
    <location>
        <begin position="597"/>
        <end position="617"/>
    </location>
</feature>
<dbReference type="PANTHER" id="PTHR43373:SF1">
    <property type="entry name" value="NA(+)_H(+) ANTIPORTER SUBUNIT A"/>
    <property type="match status" value="1"/>
</dbReference>
<evidence type="ECO:0000256" key="7">
    <source>
        <dbReference type="ARBA" id="ARBA00023065"/>
    </source>
</evidence>
<evidence type="ECO:0000259" key="12">
    <source>
        <dbReference type="Pfam" id="PF00662"/>
    </source>
</evidence>
<feature type="transmembrane region" description="Helical" evidence="10">
    <location>
        <begin position="161"/>
        <end position="183"/>
    </location>
</feature>
<evidence type="ECO:0000256" key="6">
    <source>
        <dbReference type="ARBA" id="ARBA00022989"/>
    </source>
</evidence>
<keyword evidence="7" id="KW-0406">Ion transport</keyword>
<evidence type="ECO:0000256" key="5">
    <source>
        <dbReference type="ARBA" id="ARBA00022692"/>
    </source>
</evidence>
<evidence type="ECO:0000256" key="9">
    <source>
        <dbReference type="RuleBase" id="RU000320"/>
    </source>
</evidence>
<feature type="transmembrane region" description="Helical" evidence="10">
    <location>
        <begin position="367"/>
        <end position="386"/>
    </location>
</feature>
<comment type="caution">
    <text evidence="15">The sequence shown here is derived from an EMBL/GenBank/DDBJ whole genome shotgun (WGS) entry which is preliminary data.</text>
</comment>
<keyword evidence="8 10" id="KW-0472">Membrane</keyword>
<feature type="transmembrane region" description="Helical" evidence="10">
    <location>
        <begin position="324"/>
        <end position="346"/>
    </location>
</feature>
<feature type="transmembrane region" description="Helical" evidence="10">
    <location>
        <begin position="30"/>
        <end position="50"/>
    </location>
</feature>
<dbReference type="PRINTS" id="PR01434">
    <property type="entry name" value="NADHDHGNASE5"/>
</dbReference>
<reference evidence="15 16" key="1">
    <citation type="submission" date="2014-10" db="EMBL/GenBank/DDBJ databases">
        <title>Draft genome of anammox bacterium scalindua brodae, obtained using differential coverage binning of sequence data from two enrichment reactors.</title>
        <authorList>
            <person name="Speth D.R."/>
            <person name="Russ L."/>
            <person name="Kartal B."/>
            <person name="Op den Camp H.J."/>
            <person name="Dutilh B.E."/>
            <person name="Jetten M.S."/>
        </authorList>
    </citation>
    <scope>NUCLEOTIDE SEQUENCE [LARGE SCALE GENOMIC DNA]</scope>
    <source>
        <strain evidence="15">RU1</strain>
    </source>
</reference>
<dbReference type="EMBL" id="JRYO01000182">
    <property type="protein sequence ID" value="KHE91717.1"/>
    <property type="molecule type" value="Genomic_DNA"/>
</dbReference>
<dbReference type="InterPro" id="IPR050616">
    <property type="entry name" value="CPA3_Na-H_Antiporter_A"/>
</dbReference>
<evidence type="ECO:0000313" key="15">
    <source>
        <dbReference type="EMBL" id="KHE91717.1"/>
    </source>
</evidence>
<name>A0A0B0EF31_9BACT</name>
<dbReference type="GO" id="GO:0015297">
    <property type="term" value="F:antiporter activity"/>
    <property type="evidence" value="ECO:0007669"/>
    <property type="project" value="UniProtKB-KW"/>
</dbReference>
<evidence type="ECO:0000313" key="16">
    <source>
        <dbReference type="Proteomes" id="UP000030652"/>
    </source>
</evidence>
<dbReference type="PATRIC" id="fig|237368.3.peg.2730"/>
<dbReference type="InterPro" id="IPR001516">
    <property type="entry name" value="Proton_antipo_N"/>
</dbReference>
<gene>
    <name evidence="15" type="primary">nuoL_1</name>
    <name evidence="15" type="ORF">SCABRO_02530</name>
</gene>
<keyword evidence="4" id="KW-1003">Cell membrane</keyword>
<dbReference type="NCBIfam" id="NF009287">
    <property type="entry name" value="PRK12647.1"/>
    <property type="match status" value="1"/>
</dbReference>
<feature type="domain" description="NADH:quinone oxidoreductase/Mrp antiporter transmembrane" evidence="11">
    <location>
        <begin position="126"/>
        <end position="411"/>
    </location>
</feature>
<keyword evidence="3" id="KW-0050">Antiport</keyword>
<feature type="transmembrane region" description="Helical" evidence="10">
    <location>
        <begin position="449"/>
        <end position="470"/>
    </location>
</feature>
<dbReference type="GO" id="GO:0006811">
    <property type="term" value="P:monoatomic ion transport"/>
    <property type="evidence" value="ECO:0007669"/>
    <property type="project" value="UniProtKB-KW"/>
</dbReference>
<feature type="domain" description="MrpA C-terminal/MbhE" evidence="14">
    <location>
        <begin position="681"/>
        <end position="753"/>
    </location>
</feature>
<feature type="transmembrane region" description="Helical" evidence="10">
    <location>
        <begin position="132"/>
        <end position="149"/>
    </location>
</feature>
<feature type="transmembrane region" description="Helical" evidence="10">
    <location>
        <begin position="739"/>
        <end position="759"/>
    </location>
</feature>
<feature type="transmembrane region" description="Helical" evidence="10">
    <location>
        <begin position="297"/>
        <end position="318"/>
    </location>
</feature>
<comment type="subcellular location">
    <subcellularLocation>
        <location evidence="1">Cell membrane</location>
        <topology evidence="1">Multi-pass membrane protein</topology>
    </subcellularLocation>
    <subcellularLocation>
        <location evidence="9">Membrane</location>
        <topology evidence="9">Multi-pass membrane protein</topology>
    </subcellularLocation>
</comment>
<feature type="domain" description="NADH-Ubiquinone oxidoreductase (complex I) chain 5 N-terminal" evidence="12">
    <location>
        <begin position="63"/>
        <end position="110"/>
    </location>
</feature>
<dbReference type="eggNOG" id="COG1009">
    <property type="taxonomic scope" value="Bacteria"/>
</dbReference>